<dbReference type="SUPFAM" id="SSF56925">
    <property type="entry name" value="OMPA-like"/>
    <property type="match status" value="1"/>
</dbReference>
<evidence type="ECO:0000313" key="4">
    <source>
        <dbReference type="EMBL" id="ACJ27087.1"/>
    </source>
</evidence>
<feature type="signal peptide" evidence="2">
    <location>
        <begin position="1"/>
        <end position="22"/>
    </location>
</feature>
<keyword evidence="5" id="KW-1185">Reference proteome</keyword>
<dbReference type="Gene3D" id="2.40.160.20">
    <property type="match status" value="1"/>
</dbReference>
<proteinExistence type="predicted"/>
<dbReference type="KEGG" id="swp:swp_0247"/>
<feature type="chain" id="PRO_5002866624" evidence="2">
    <location>
        <begin position="23"/>
        <end position="184"/>
    </location>
</feature>
<keyword evidence="1 2" id="KW-0732">Signal</keyword>
<dbReference type="EMBL" id="CP000472">
    <property type="protein sequence ID" value="ACJ27087.1"/>
    <property type="molecule type" value="Genomic_DNA"/>
</dbReference>
<protein>
    <submittedName>
        <fullName evidence="4">Outer membrane protein, putative</fullName>
    </submittedName>
</protein>
<dbReference type="Proteomes" id="UP000000753">
    <property type="component" value="Chromosome"/>
</dbReference>
<sequence>MKKLSIVALAVLSLTASAYASAETDRVGAYVGGQIGAFSADVEGDSESGQSYGAYGGYNFNEWFGLEGTIYLTNDFVDNEYASVNAASFSVAPKFTLVLNDTFSLYGKIGLASVAVVTDTFIRDVDYQGFGLTVGAGVNAAVTDKLNIRLGYDFTSAELDSDDFGAQDIDMDLSNVTLGMHYQF</sequence>
<dbReference type="STRING" id="225849.swp_0247"/>
<dbReference type="AlphaFoldDB" id="B8CHG1"/>
<dbReference type="HOGENOM" id="CLU_106646_1_0_6"/>
<name>B8CHG1_SHEPW</name>
<accession>B8CHG1</accession>
<evidence type="ECO:0000313" key="5">
    <source>
        <dbReference type="Proteomes" id="UP000000753"/>
    </source>
</evidence>
<gene>
    <name evidence="4" type="ordered locus">swp_0247</name>
</gene>
<feature type="domain" description="Outer membrane protein beta-barrel" evidence="3">
    <location>
        <begin position="8"/>
        <end position="184"/>
    </location>
</feature>
<reference evidence="4 5" key="1">
    <citation type="journal article" date="2008" name="PLoS ONE">
        <title>Environmental adaptation: genomic analysis of the piezotolerant and psychrotolerant deep-sea iron reducing bacterium Shewanella piezotolerans WP3.</title>
        <authorList>
            <person name="Wang F."/>
            <person name="Wang J."/>
            <person name="Jian H."/>
            <person name="Zhang B."/>
            <person name="Li S."/>
            <person name="Wang F."/>
            <person name="Zeng X."/>
            <person name="Gao L."/>
            <person name="Bartlett D.H."/>
            <person name="Yu J."/>
            <person name="Hu S."/>
            <person name="Xiao X."/>
        </authorList>
    </citation>
    <scope>NUCLEOTIDE SEQUENCE [LARGE SCALE GENOMIC DNA]</scope>
    <source>
        <strain evidence="5">WP3 / JCM 13877</strain>
    </source>
</reference>
<dbReference type="InterPro" id="IPR027385">
    <property type="entry name" value="Beta-barrel_OMP"/>
</dbReference>
<evidence type="ECO:0000259" key="3">
    <source>
        <dbReference type="Pfam" id="PF13505"/>
    </source>
</evidence>
<dbReference type="OrthoDB" id="6265027at2"/>
<organism evidence="4 5">
    <name type="scientific">Shewanella piezotolerans (strain WP3 / JCM 13877)</name>
    <dbReference type="NCBI Taxonomy" id="225849"/>
    <lineage>
        <taxon>Bacteria</taxon>
        <taxon>Pseudomonadati</taxon>
        <taxon>Pseudomonadota</taxon>
        <taxon>Gammaproteobacteria</taxon>
        <taxon>Alteromonadales</taxon>
        <taxon>Shewanellaceae</taxon>
        <taxon>Shewanella</taxon>
    </lineage>
</organism>
<evidence type="ECO:0000256" key="1">
    <source>
        <dbReference type="ARBA" id="ARBA00022729"/>
    </source>
</evidence>
<dbReference type="eggNOG" id="COG3637">
    <property type="taxonomic scope" value="Bacteria"/>
</dbReference>
<dbReference type="Pfam" id="PF13505">
    <property type="entry name" value="OMP_b-brl"/>
    <property type="match status" value="1"/>
</dbReference>
<dbReference type="RefSeq" id="WP_020910470.1">
    <property type="nucleotide sequence ID" value="NC_011566.1"/>
</dbReference>
<dbReference type="InterPro" id="IPR011250">
    <property type="entry name" value="OMP/PagP_B-barrel"/>
</dbReference>
<evidence type="ECO:0000256" key="2">
    <source>
        <dbReference type="SAM" id="SignalP"/>
    </source>
</evidence>